<dbReference type="PROSITE" id="PS51402">
    <property type="entry name" value="CATALASE_3"/>
    <property type="match status" value="1"/>
</dbReference>
<dbReference type="EC" id="1.11.1.-" evidence="7"/>
<evidence type="ECO:0000256" key="5">
    <source>
        <dbReference type="ARBA" id="ARBA00023002"/>
    </source>
</evidence>
<dbReference type="EMBL" id="BAABJM010000002">
    <property type="protein sequence ID" value="GAA5055046.1"/>
    <property type="molecule type" value="Genomic_DNA"/>
</dbReference>
<dbReference type="InterPro" id="IPR020835">
    <property type="entry name" value="Catalase_sf"/>
</dbReference>
<keyword evidence="9" id="KW-0472">Membrane</keyword>
<dbReference type="SUPFAM" id="SSF56634">
    <property type="entry name" value="Heme-dependent catalase-like"/>
    <property type="match status" value="1"/>
</dbReference>
<evidence type="ECO:0000256" key="7">
    <source>
        <dbReference type="PIRNR" id="PIRNR000296"/>
    </source>
</evidence>
<dbReference type="Gene3D" id="1.20.1280.120">
    <property type="match status" value="1"/>
</dbReference>
<evidence type="ECO:0000313" key="11">
    <source>
        <dbReference type="EMBL" id="GAA5055046.1"/>
    </source>
</evidence>
<keyword evidence="6 7" id="KW-0408">Iron</keyword>
<dbReference type="InterPro" id="IPR011614">
    <property type="entry name" value="Catalase_core"/>
</dbReference>
<accession>A0ABP9KF91</accession>
<feature type="domain" description="Catalase core" evidence="10">
    <location>
        <begin position="40"/>
        <end position="355"/>
    </location>
</feature>
<keyword evidence="5 7" id="KW-0560">Oxidoreductase</keyword>
<dbReference type="PIRSF" id="PIRSF000296">
    <property type="entry name" value="SrpA"/>
    <property type="match status" value="1"/>
</dbReference>
<comment type="caution">
    <text evidence="11">The sequence shown here is derived from an EMBL/GenBank/DDBJ whole genome shotgun (WGS) entry which is preliminary data.</text>
</comment>
<evidence type="ECO:0000256" key="6">
    <source>
        <dbReference type="ARBA" id="ARBA00023004"/>
    </source>
</evidence>
<evidence type="ECO:0000256" key="9">
    <source>
        <dbReference type="SAM" id="Phobius"/>
    </source>
</evidence>
<dbReference type="Pfam" id="PF00199">
    <property type="entry name" value="Catalase"/>
    <property type="match status" value="1"/>
</dbReference>
<evidence type="ECO:0000259" key="10">
    <source>
        <dbReference type="SMART" id="SM01060"/>
    </source>
</evidence>
<evidence type="ECO:0000313" key="12">
    <source>
        <dbReference type="Proteomes" id="UP001500603"/>
    </source>
</evidence>
<dbReference type="InterPro" id="IPR018028">
    <property type="entry name" value="Catalase"/>
</dbReference>
<dbReference type="PANTHER" id="PTHR11465">
    <property type="entry name" value="CATALASE"/>
    <property type="match status" value="1"/>
</dbReference>
<evidence type="ECO:0000256" key="2">
    <source>
        <dbReference type="ARBA" id="ARBA00022559"/>
    </source>
</evidence>
<sequence>MPDDGKVTLNRRTIFSALAIGGVGALGVGGFLATENRIGPHRLTARAIIDRFQNTAGVFPGFRRNHAKGLAIEGYFESNGTGTELSRASVFEPGRYPVRGRFSLSGGNPHVADDSSVVRGLALRIDLPNSEQWRLATINLPVFLDPTPQDFYDRMLAFAADPATGKPDADRKSHYLATHPRTAAAMAITKTEPVAPTFASSTFRGLNAFEFTDTTGRTIPVRWTLIPETTATPAPGRGPDYLFDQLKMDIRAAPCRWALTIVVGVPGTDRTDDATVAWPDSRRTVTVGTLVLTGIATATADSVRETNFDPLVLPDGIAPSDDPLLAARSAAYAESFRRRSGEGDGRGAIEAGGAA</sequence>
<keyword evidence="9" id="KW-0812">Transmembrane</keyword>
<dbReference type="CDD" id="cd08153">
    <property type="entry name" value="srpA_like"/>
    <property type="match status" value="1"/>
</dbReference>
<dbReference type="SMART" id="SM01060">
    <property type="entry name" value="Catalase"/>
    <property type="match status" value="1"/>
</dbReference>
<keyword evidence="2 7" id="KW-0575">Peroxidase</keyword>
<feature type="transmembrane region" description="Helical" evidence="9">
    <location>
        <begin position="12"/>
        <end position="33"/>
    </location>
</feature>
<comment type="function">
    <text evidence="7">Has an organic peroxide-dependent peroxidase activity.</text>
</comment>
<evidence type="ECO:0000256" key="1">
    <source>
        <dbReference type="ARBA" id="ARBA00005329"/>
    </source>
</evidence>
<dbReference type="InterPro" id="IPR024168">
    <property type="entry name" value="Catalase_SrpA-type_pred"/>
</dbReference>
<gene>
    <name evidence="11" type="ORF">GCM10023318_30650</name>
</gene>
<comment type="similarity">
    <text evidence="1 7">Belongs to the catalase family.</text>
</comment>
<feature type="region of interest" description="Disordered" evidence="8">
    <location>
        <begin position="336"/>
        <end position="355"/>
    </location>
</feature>
<name>A0ABP9KF91_9NOCA</name>
<dbReference type="GO" id="GO:0004601">
    <property type="term" value="F:peroxidase activity"/>
    <property type="evidence" value="ECO:0007669"/>
    <property type="project" value="UniProtKB-KW"/>
</dbReference>
<evidence type="ECO:0000256" key="8">
    <source>
        <dbReference type="SAM" id="MobiDB-lite"/>
    </source>
</evidence>
<keyword evidence="12" id="KW-1185">Reference proteome</keyword>
<organism evidence="11 12">
    <name type="scientific">Nocardia callitridis</name>
    <dbReference type="NCBI Taxonomy" id="648753"/>
    <lineage>
        <taxon>Bacteria</taxon>
        <taxon>Bacillati</taxon>
        <taxon>Actinomycetota</taxon>
        <taxon>Actinomycetes</taxon>
        <taxon>Mycobacteriales</taxon>
        <taxon>Nocardiaceae</taxon>
        <taxon>Nocardia</taxon>
    </lineage>
</organism>
<reference evidence="12" key="1">
    <citation type="journal article" date="2019" name="Int. J. Syst. Evol. Microbiol.">
        <title>The Global Catalogue of Microorganisms (GCM) 10K type strain sequencing project: providing services to taxonomists for standard genome sequencing and annotation.</title>
        <authorList>
            <consortium name="The Broad Institute Genomics Platform"/>
            <consortium name="The Broad Institute Genome Sequencing Center for Infectious Disease"/>
            <person name="Wu L."/>
            <person name="Ma J."/>
        </authorList>
    </citation>
    <scope>NUCLEOTIDE SEQUENCE [LARGE SCALE GENOMIC DNA]</scope>
    <source>
        <strain evidence="12">JCM 18298</strain>
    </source>
</reference>
<dbReference type="Gene3D" id="2.40.180.10">
    <property type="entry name" value="Catalase core domain"/>
    <property type="match status" value="1"/>
</dbReference>
<dbReference type="Proteomes" id="UP001500603">
    <property type="component" value="Unassembled WGS sequence"/>
</dbReference>
<keyword evidence="3 7" id="KW-0349">Heme</keyword>
<comment type="cofactor">
    <cofactor evidence="7">
        <name>heme</name>
        <dbReference type="ChEBI" id="CHEBI:30413"/>
    </cofactor>
</comment>
<evidence type="ECO:0000256" key="4">
    <source>
        <dbReference type="ARBA" id="ARBA00022723"/>
    </source>
</evidence>
<protein>
    <recommendedName>
        <fullName evidence="7">Catalase-related peroxidase</fullName>
        <ecNumber evidence="7">1.11.1.-</ecNumber>
    </recommendedName>
</protein>
<keyword evidence="9" id="KW-1133">Transmembrane helix</keyword>
<feature type="compositionally biased region" description="Basic and acidic residues" evidence="8">
    <location>
        <begin position="336"/>
        <end position="347"/>
    </location>
</feature>
<keyword evidence="4 7" id="KW-0479">Metal-binding</keyword>
<dbReference type="PANTHER" id="PTHR11465:SF9">
    <property type="entry name" value="CATALASE"/>
    <property type="match status" value="1"/>
</dbReference>
<proteinExistence type="inferred from homology"/>
<evidence type="ECO:0000256" key="3">
    <source>
        <dbReference type="ARBA" id="ARBA00022617"/>
    </source>
</evidence>